<feature type="region of interest" description="Disordered" evidence="1">
    <location>
        <begin position="109"/>
        <end position="131"/>
    </location>
</feature>
<dbReference type="OrthoDB" id="5380370at2759"/>
<dbReference type="EMBL" id="RBNI01019076">
    <property type="protein sequence ID" value="RUO96941.1"/>
    <property type="molecule type" value="Genomic_DNA"/>
</dbReference>
<protein>
    <submittedName>
        <fullName evidence="2">Uncharacterized protein</fullName>
    </submittedName>
</protein>
<evidence type="ECO:0000313" key="3">
    <source>
        <dbReference type="Proteomes" id="UP000268093"/>
    </source>
</evidence>
<dbReference type="AlphaFoldDB" id="A0A433A2N9"/>
<keyword evidence="3" id="KW-1185">Reference proteome</keyword>
<name>A0A433A2N9_9FUNG</name>
<feature type="region of interest" description="Disordered" evidence="1">
    <location>
        <begin position="39"/>
        <end position="61"/>
    </location>
</feature>
<dbReference type="Proteomes" id="UP000268093">
    <property type="component" value="Unassembled WGS sequence"/>
</dbReference>
<comment type="caution">
    <text evidence="2">The sequence shown here is derived from an EMBL/GenBank/DDBJ whole genome shotgun (WGS) entry which is preliminary data.</text>
</comment>
<feature type="compositionally biased region" description="Pro residues" evidence="1">
    <location>
        <begin position="51"/>
        <end position="61"/>
    </location>
</feature>
<reference evidence="2 3" key="1">
    <citation type="journal article" date="2018" name="New Phytol.">
        <title>Phylogenomics of Endogonaceae and evolution of mycorrhizas within Mucoromycota.</title>
        <authorList>
            <person name="Chang Y."/>
            <person name="Desiro A."/>
            <person name="Na H."/>
            <person name="Sandor L."/>
            <person name="Lipzen A."/>
            <person name="Clum A."/>
            <person name="Barry K."/>
            <person name="Grigoriev I.V."/>
            <person name="Martin F.M."/>
            <person name="Stajich J.E."/>
            <person name="Smith M.E."/>
            <person name="Bonito G."/>
            <person name="Spatafora J.W."/>
        </authorList>
    </citation>
    <scope>NUCLEOTIDE SEQUENCE [LARGE SCALE GENOMIC DNA]</scope>
    <source>
        <strain evidence="2 3">GMNB39</strain>
    </source>
</reference>
<organism evidence="2 3">
    <name type="scientific">Jimgerdemannia flammicorona</name>
    <dbReference type="NCBI Taxonomy" id="994334"/>
    <lineage>
        <taxon>Eukaryota</taxon>
        <taxon>Fungi</taxon>
        <taxon>Fungi incertae sedis</taxon>
        <taxon>Mucoromycota</taxon>
        <taxon>Mucoromycotina</taxon>
        <taxon>Endogonomycetes</taxon>
        <taxon>Endogonales</taxon>
        <taxon>Endogonaceae</taxon>
        <taxon>Jimgerdemannia</taxon>
    </lineage>
</organism>
<accession>A0A433A2N9</accession>
<gene>
    <name evidence="2" type="ORF">BC936DRAFT_141229</name>
</gene>
<evidence type="ECO:0000313" key="2">
    <source>
        <dbReference type="EMBL" id="RUO96941.1"/>
    </source>
</evidence>
<evidence type="ECO:0000256" key="1">
    <source>
        <dbReference type="SAM" id="MobiDB-lite"/>
    </source>
</evidence>
<sequence>MQLDEPDAPLIDIHYVCGPIPYLRPKTATATFKFVRPPAARNSNHDHVHTPPQPPKPQPVPAPVTTVDKAHRARFYDDVVVRHMIRAYISSYDRFDEMIKHGFPVIEEDDCQSTTPSPTAERRPATRLARRRPTAQRCMTLRVTLTPWHCRADDCEIYGVVGARRETARLDDDRRRAGLDCEVAEVETLASRELEWEPRIYEGDDGRSWI</sequence>
<proteinExistence type="predicted"/>